<feature type="compositionally biased region" description="Basic and acidic residues" evidence="12">
    <location>
        <begin position="174"/>
        <end position="189"/>
    </location>
</feature>
<keyword evidence="6 9" id="KW-0067">ATP-binding</keyword>
<evidence type="ECO:0000256" key="9">
    <source>
        <dbReference type="PIRNR" id="PIRNR037579"/>
    </source>
</evidence>
<dbReference type="PROSITE" id="PS00108">
    <property type="entry name" value="PROTEIN_KINASE_ST"/>
    <property type="match status" value="1"/>
</dbReference>
<sequence>MSDIPSSNESHSDSIPINHNNNNNNNNNNNSKEIGKDINSTHTPHHRVSFTEQQSMSTSSRKSSLLRKHSSNNSSLENDKRPSIISRNSNPDIHRESLPPLSRGPSYNSNYTRSHSSKNVNANNSINAGITSDNNNNNNSHANLNTPVSSPVTSSVSSPSANGKQFNLTLPAGKSREKSPGRHSKEGGHTRSRSFTKQQYGAGSTSSQSSTSYLAQEKAYLRKMRNQSIDDYYSKGIPGAHEFSKADDNDDEDDEDEEHSSFDAGDNANLLAAIDDDKYQIDYSMALSLMKNSNVNLRKIANLNSDDTDDPAIIERLEWQSMLTSVLTGDVVRSEKTKIININNPDSTQESYLHATFKENLWFGIRAKIFNRTEDEQRKIVAYRRTLVDQLIDDVMKFEIDYENSTENPIRGQVKTILDRYDQACSLWKTLEDMYSDKPACRSEEFQNRIDALTAWLTITDAISRETKSLRLWIGNDELDITKSPVEVSSSNTVTSNSKIVKKIFDEDNKSLAERLMKEKDVQTIFRKRIFKPIAPWMIKSKDTYIRLGVMFENMKLPDYLHDLLQICIIPVRLIKEIVIVRLGYAMKLQNPTLMMIDQMLDDFKSYITVALEVKSGISEYKEPDEDRKWLISDLFDSELEDFDNVILRCVRYFLVLLNRKLLDSSRSPTTFRTFKEPEELEEAWNFLKPLGHYVDGGSVVVAEEITMLASRLIHRLMAYFNHQIRDPTYNGSSQDLIRWYSSTSENFGQLRRKLARFMGEISRDFKNSVVFDIPSQSNSTKTLLDILRTTNHFLVYTGTVETQGTYFFASPELLGNEQEILKILTGSYVGLDPSTDNSHFTDLLHLIRSGSEEQIRYNDDNDDDDLESYDDSNSAYAYVLALCPMKPIVWDGLVVNVDIDSVPITDMKNGELLLVSKLSYYDLHIVRNRFLEVASEVSLGNAGLKQMEYRCSLAKVNQELKKMNRVVFKMCSSVLESVEIIKTRIAELDPVGEYQALINSYFIYARDYGKNSVRMLDPQRKSTIIMKMIQLSIDWVSFICDDCIPTDRKTFRWCVLALEFAMEMIRGINIFLLTEEQFTKLKVKVARCMSLLISHFDIMGARSSEAEKNKLLKWTLQRHNIASSQNDDEYLNKVYHEEVMGQIKKIEEERRDLQEELQSIGRVLDVTDSEYQFVTLLASSFSSVSIRWQKGACIGRGTFGQVFSAVNLDTGGVMAVKEITFHDSQSIKNIVPSIKEEMTVLEMLNHPNVVQYFGVEVHRDKVYIFMEFCEGGSLAGLLTHGRIEDEMVIQVYTLQMLEGLAYLHQSGVVHRDIKPENVLLDHNGVIKFVDFGAAKVIASSGRTLSGMTNASLRKSVKRDGHDNLNSMTGTPMYMSPEAITGTSTDRSGVVDIWSLGCCVLEMATGRRPWANLDNEWAIMYHIAAGHKPQLPSPEQLSESGRNFLARCLEHDPDKRPSAVELLADPWMVDIRQIAFGNSDVTTTPSSEISGPISE</sequence>
<dbReference type="PROSITE" id="PS50011">
    <property type="entry name" value="PROTEIN_KINASE_DOM"/>
    <property type="match status" value="1"/>
</dbReference>
<accession>B9WGG4</accession>
<comment type="similarity">
    <text evidence="1 9">Belongs to the protein kinase superfamily. STE Ser/Thr protein kinase family. MAP kinase kinase kinase subfamily.</text>
</comment>
<dbReference type="GO" id="GO:0004709">
    <property type="term" value="F:MAP kinase kinase kinase activity"/>
    <property type="evidence" value="ECO:0007669"/>
    <property type="project" value="UniProtKB-UniRule"/>
</dbReference>
<dbReference type="HOGENOM" id="CLU_001999_2_0_1"/>
<dbReference type="SMART" id="SM00220">
    <property type="entry name" value="S_TKc"/>
    <property type="match status" value="1"/>
</dbReference>
<dbReference type="InterPro" id="IPR017441">
    <property type="entry name" value="Protein_kinase_ATP_BS"/>
</dbReference>
<dbReference type="InterPro" id="IPR050538">
    <property type="entry name" value="MAP_kinase_kinase_kinase"/>
</dbReference>
<keyword evidence="5 9" id="KW-0418">Kinase</keyword>
<evidence type="ECO:0000256" key="10">
    <source>
        <dbReference type="PROSITE-ProRule" id="PRU10141"/>
    </source>
</evidence>
<keyword evidence="11" id="KW-0175">Coiled coil</keyword>
<evidence type="ECO:0000313" key="15">
    <source>
        <dbReference type="EMBL" id="CAX42338.1"/>
    </source>
</evidence>
<reference evidence="15 16" key="1">
    <citation type="journal article" date="2009" name="Genome Res.">
        <title>Comparative genomics of the fungal pathogens Candida dubliniensis and Candida albicans.</title>
        <authorList>
            <person name="Jackson A.P."/>
            <person name="Gamble J.A."/>
            <person name="Yeomans T."/>
            <person name="Moran G.P."/>
            <person name="Saunders D."/>
            <person name="Harris D."/>
            <person name="Aslett M."/>
            <person name="Barrell J.F."/>
            <person name="Butler G."/>
            <person name="Citiulo F."/>
            <person name="Coleman D.C."/>
            <person name="de Groot P.W.J."/>
            <person name="Goodwin T.J."/>
            <person name="Quail M.A."/>
            <person name="McQuillan J."/>
            <person name="Munro C.A."/>
            <person name="Pain A."/>
            <person name="Poulter R.T."/>
            <person name="Rajandream M.A."/>
            <person name="Renauld H."/>
            <person name="Spiering M.J."/>
            <person name="Tivey A."/>
            <person name="Gow N.A.R."/>
            <person name="Barrell B."/>
            <person name="Sullivan D.J."/>
            <person name="Berriman M."/>
        </authorList>
    </citation>
    <scope>NUCLEOTIDE SEQUENCE [LARGE SCALE GENOMIC DNA]</scope>
    <source>
        <strain evidence="16">CD36 / ATCC MYA-646 / CBS 7987 / NCPF 3949 / NRRL Y-17841</strain>
    </source>
</reference>
<feature type="compositionally biased region" description="Polar residues" evidence="12">
    <location>
        <begin position="105"/>
        <end position="133"/>
    </location>
</feature>
<name>B9WGG4_CANDC</name>
<evidence type="ECO:0000256" key="2">
    <source>
        <dbReference type="ARBA" id="ARBA00022527"/>
    </source>
</evidence>
<comment type="subunit">
    <text evidence="8">Interacts with by SSK1.</text>
</comment>
<evidence type="ECO:0000256" key="5">
    <source>
        <dbReference type="ARBA" id="ARBA00022777"/>
    </source>
</evidence>
<evidence type="ECO:0000256" key="12">
    <source>
        <dbReference type="SAM" id="MobiDB-lite"/>
    </source>
</evidence>
<dbReference type="GO" id="GO:0030447">
    <property type="term" value="P:filamentous growth"/>
    <property type="evidence" value="ECO:0007669"/>
    <property type="project" value="UniProtKB-ARBA"/>
</dbReference>
<evidence type="ECO:0000256" key="4">
    <source>
        <dbReference type="ARBA" id="ARBA00022741"/>
    </source>
</evidence>
<organism evidence="15 16">
    <name type="scientific">Candida dubliniensis (strain CD36 / ATCC MYA-646 / CBS 7987 / NCPF 3949 / NRRL Y-17841)</name>
    <name type="common">Yeast</name>
    <dbReference type="NCBI Taxonomy" id="573826"/>
    <lineage>
        <taxon>Eukaryota</taxon>
        <taxon>Fungi</taxon>
        <taxon>Dikarya</taxon>
        <taxon>Ascomycota</taxon>
        <taxon>Saccharomycotina</taxon>
        <taxon>Pichiomycetes</taxon>
        <taxon>Debaryomycetaceae</taxon>
        <taxon>Candida/Lodderomyces clade</taxon>
        <taxon>Candida</taxon>
    </lineage>
</organism>
<evidence type="ECO:0000256" key="3">
    <source>
        <dbReference type="ARBA" id="ARBA00022679"/>
    </source>
</evidence>
<dbReference type="PIRSF" id="PIRSF037579">
    <property type="entry name" value="MAPKKK_SSK22"/>
    <property type="match status" value="1"/>
</dbReference>
<dbReference type="InterPro" id="IPR045801">
    <property type="entry name" value="MEKK4_N"/>
</dbReference>
<dbReference type="CDD" id="cd06626">
    <property type="entry name" value="STKc_MEKK4"/>
    <property type="match status" value="1"/>
</dbReference>
<comment type="catalytic activity">
    <reaction evidence="9">
        <text>L-threonyl-[protein] + ATP = O-phospho-L-threonyl-[protein] + ADP + H(+)</text>
        <dbReference type="Rhea" id="RHEA:46608"/>
        <dbReference type="Rhea" id="RHEA-COMP:11060"/>
        <dbReference type="Rhea" id="RHEA-COMP:11605"/>
        <dbReference type="ChEBI" id="CHEBI:15378"/>
        <dbReference type="ChEBI" id="CHEBI:30013"/>
        <dbReference type="ChEBI" id="CHEBI:30616"/>
        <dbReference type="ChEBI" id="CHEBI:61977"/>
        <dbReference type="ChEBI" id="CHEBI:456216"/>
    </reaction>
</comment>
<dbReference type="SUPFAM" id="SSF56112">
    <property type="entry name" value="Protein kinase-like (PK-like)"/>
    <property type="match status" value="1"/>
</dbReference>
<dbReference type="GO" id="GO:0005524">
    <property type="term" value="F:ATP binding"/>
    <property type="evidence" value="ECO:0007669"/>
    <property type="project" value="UniProtKB-UniRule"/>
</dbReference>
<keyword evidence="3 9" id="KW-0808">Transferase</keyword>
<evidence type="ECO:0000256" key="8">
    <source>
        <dbReference type="ARBA" id="ARBA00065095"/>
    </source>
</evidence>
<dbReference type="InterPro" id="IPR017240">
    <property type="entry name" value="MAPKKK_Ssk2/Ssk22"/>
</dbReference>
<protein>
    <recommendedName>
        <fullName evidence="9">MAP kinase kinase kinase</fullName>
        <ecNumber evidence="9">2.7.11.-</ecNumber>
    </recommendedName>
</protein>
<dbReference type="Pfam" id="PF00069">
    <property type="entry name" value="Pkinase"/>
    <property type="match status" value="1"/>
</dbReference>
<comment type="function">
    <text evidence="7">Kinase involved in a signal transduction pathway that is activated by changes in the osmolarity of the extracellular environment. Activates the PBS2 MAP kinase kinase by phosphorylation.</text>
</comment>
<proteinExistence type="inferred from homology"/>
<dbReference type="CGD" id="CAL0000166309">
    <property type="gene designation" value="Cd36_44660"/>
</dbReference>
<evidence type="ECO:0000259" key="13">
    <source>
        <dbReference type="PROSITE" id="PS50011"/>
    </source>
</evidence>
<feature type="compositionally biased region" description="Acidic residues" evidence="12">
    <location>
        <begin position="248"/>
        <end position="258"/>
    </location>
</feature>
<feature type="domain" description="Protein kinase" evidence="13">
    <location>
        <begin position="1189"/>
        <end position="1468"/>
    </location>
</feature>
<dbReference type="EC" id="2.7.11.-" evidence="9"/>
<evidence type="ECO:0000313" key="14">
    <source>
        <dbReference type="CGD" id="CAL0000166309"/>
    </source>
</evidence>
<dbReference type="GO" id="GO:0005737">
    <property type="term" value="C:cytoplasm"/>
    <property type="evidence" value="ECO:0007669"/>
    <property type="project" value="InterPro"/>
</dbReference>
<dbReference type="KEGG" id="cdu:CD36_44660"/>
<evidence type="ECO:0000256" key="7">
    <source>
        <dbReference type="ARBA" id="ARBA00056158"/>
    </source>
</evidence>
<feature type="compositionally biased region" description="Low complexity" evidence="12">
    <location>
        <begin position="198"/>
        <end position="212"/>
    </location>
</feature>
<evidence type="ECO:0000256" key="1">
    <source>
        <dbReference type="ARBA" id="ARBA00006529"/>
    </source>
</evidence>
<keyword evidence="4 9" id="KW-0547">Nucleotide-binding</keyword>
<dbReference type="GeneID" id="8047950"/>
<dbReference type="PANTHER" id="PTHR48016">
    <property type="entry name" value="MAP KINASE KINASE KINASE SSK2-RELATED-RELATED"/>
    <property type="match status" value="1"/>
</dbReference>
<dbReference type="Gene3D" id="1.10.510.10">
    <property type="entry name" value="Transferase(Phosphotransferase) domain 1"/>
    <property type="match status" value="1"/>
</dbReference>
<feature type="compositionally biased region" description="Low complexity" evidence="12">
    <location>
        <begin position="134"/>
        <end position="160"/>
    </location>
</feature>
<dbReference type="PANTHER" id="PTHR48016:SF32">
    <property type="entry name" value="MITOGEN-ACTIVATED PROTEIN KINASE KINASE KINASE 4"/>
    <property type="match status" value="1"/>
</dbReference>
<dbReference type="InterPro" id="IPR008271">
    <property type="entry name" value="Ser/Thr_kinase_AS"/>
</dbReference>
<evidence type="ECO:0000256" key="6">
    <source>
        <dbReference type="ARBA" id="ARBA00022840"/>
    </source>
</evidence>
<dbReference type="GO" id="GO:0051403">
    <property type="term" value="P:stress-activated MAPK cascade"/>
    <property type="evidence" value="ECO:0007669"/>
    <property type="project" value="InterPro"/>
</dbReference>
<dbReference type="InterPro" id="IPR000719">
    <property type="entry name" value="Prot_kinase_dom"/>
</dbReference>
<dbReference type="Pfam" id="PF19431">
    <property type="entry name" value="MEKK4_N"/>
    <property type="match status" value="1"/>
</dbReference>
<evidence type="ECO:0000256" key="11">
    <source>
        <dbReference type="SAM" id="Coils"/>
    </source>
</evidence>
<feature type="compositionally biased region" description="Polar residues" evidence="12">
    <location>
        <begin position="1"/>
        <end position="17"/>
    </location>
</feature>
<keyword evidence="16" id="KW-1185">Reference proteome</keyword>
<dbReference type="InterPro" id="IPR011009">
    <property type="entry name" value="Kinase-like_dom_sf"/>
</dbReference>
<dbReference type="OrthoDB" id="1043025at2759"/>
<dbReference type="EMBL" id="FM992691">
    <property type="protein sequence ID" value="CAX42338.1"/>
    <property type="molecule type" value="Genomic_DNA"/>
</dbReference>
<keyword evidence="2 9" id="KW-0723">Serine/threonine-protein kinase</keyword>
<evidence type="ECO:0000313" key="16">
    <source>
        <dbReference type="Proteomes" id="UP000002605"/>
    </source>
</evidence>
<dbReference type="FunFam" id="1.10.510.10:FF:000482">
    <property type="entry name" value="MAP kinase kinase kinase"/>
    <property type="match status" value="1"/>
</dbReference>
<feature type="compositionally biased region" description="Low complexity" evidence="12">
    <location>
        <begin position="18"/>
        <end position="30"/>
    </location>
</feature>
<dbReference type="VEuPathDB" id="FungiDB:CD36_44660"/>
<dbReference type="PROSITE" id="PS00107">
    <property type="entry name" value="PROTEIN_KINASE_ATP"/>
    <property type="match status" value="1"/>
</dbReference>
<feature type="region of interest" description="Disordered" evidence="12">
    <location>
        <begin position="232"/>
        <end position="265"/>
    </location>
</feature>
<dbReference type="Proteomes" id="UP000002605">
    <property type="component" value="Chromosome 4"/>
</dbReference>
<feature type="coiled-coil region" evidence="11">
    <location>
        <begin position="1137"/>
        <end position="1164"/>
    </location>
</feature>
<dbReference type="GO" id="GO:0038066">
    <property type="term" value="P:p38MAPK cascade"/>
    <property type="evidence" value="ECO:0007669"/>
    <property type="project" value="UniProtKB-UniRule"/>
</dbReference>
<gene>
    <name evidence="14" type="ordered locus">Cd36_44660</name>
    <name evidence="15" type="ORF">CD36_44660</name>
</gene>
<feature type="region of interest" description="Disordered" evidence="12">
    <location>
        <begin position="1"/>
        <end position="212"/>
    </location>
</feature>
<dbReference type="eggNOG" id="KOG4645">
    <property type="taxonomic scope" value="Eukaryota"/>
</dbReference>
<feature type="binding site" evidence="10">
    <location>
        <position position="1218"/>
    </location>
    <ligand>
        <name>ATP</name>
        <dbReference type="ChEBI" id="CHEBI:30616"/>
    </ligand>
</feature>
<dbReference type="RefSeq" id="XP_002420118.1">
    <property type="nucleotide sequence ID" value="XM_002420073.1"/>
</dbReference>